<name>A0AAE1Q495_9EUCA</name>
<keyword evidence="3" id="KW-1185">Reference proteome</keyword>
<evidence type="ECO:0000256" key="1">
    <source>
        <dbReference type="SAM" id="MobiDB-lite"/>
    </source>
</evidence>
<gene>
    <name evidence="2" type="ORF">Pmani_009403</name>
</gene>
<evidence type="ECO:0000313" key="3">
    <source>
        <dbReference type="Proteomes" id="UP001292094"/>
    </source>
</evidence>
<comment type="caution">
    <text evidence="2">The sequence shown here is derived from an EMBL/GenBank/DDBJ whole genome shotgun (WGS) entry which is preliminary data.</text>
</comment>
<dbReference type="Proteomes" id="UP001292094">
    <property type="component" value="Unassembled WGS sequence"/>
</dbReference>
<proteinExistence type="predicted"/>
<protein>
    <submittedName>
        <fullName evidence="2">Uncharacterized protein</fullName>
    </submittedName>
</protein>
<feature type="region of interest" description="Disordered" evidence="1">
    <location>
        <begin position="1"/>
        <end position="68"/>
    </location>
</feature>
<evidence type="ECO:0000313" key="2">
    <source>
        <dbReference type="EMBL" id="KAK4319666.1"/>
    </source>
</evidence>
<dbReference type="AlphaFoldDB" id="A0AAE1Q495"/>
<sequence>MAKLGGKKCPTSRPHVTLDSYHHKSQEQNEKRRREEWGVRVAWQRGEKERDVRTLPSSHPHQPTLEGRGYQMIRLEKLCRVSSLIISHQRGKTSSTHHS</sequence>
<reference evidence="2" key="1">
    <citation type="submission" date="2023-11" db="EMBL/GenBank/DDBJ databases">
        <title>Genome assemblies of two species of porcelain crab, Petrolisthes cinctipes and Petrolisthes manimaculis (Anomura: Porcellanidae).</title>
        <authorList>
            <person name="Angst P."/>
        </authorList>
    </citation>
    <scope>NUCLEOTIDE SEQUENCE</scope>
    <source>
        <strain evidence="2">PB745_02</strain>
        <tissue evidence="2">Gill</tissue>
    </source>
</reference>
<dbReference type="EMBL" id="JAWZYT010000733">
    <property type="protein sequence ID" value="KAK4319666.1"/>
    <property type="molecule type" value="Genomic_DNA"/>
</dbReference>
<feature type="compositionally biased region" description="Basic and acidic residues" evidence="1">
    <location>
        <begin position="20"/>
        <end position="38"/>
    </location>
</feature>
<accession>A0AAE1Q495</accession>
<organism evidence="2 3">
    <name type="scientific">Petrolisthes manimaculis</name>
    <dbReference type="NCBI Taxonomy" id="1843537"/>
    <lineage>
        <taxon>Eukaryota</taxon>
        <taxon>Metazoa</taxon>
        <taxon>Ecdysozoa</taxon>
        <taxon>Arthropoda</taxon>
        <taxon>Crustacea</taxon>
        <taxon>Multicrustacea</taxon>
        <taxon>Malacostraca</taxon>
        <taxon>Eumalacostraca</taxon>
        <taxon>Eucarida</taxon>
        <taxon>Decapoda</taxon>
        <taxon>Pleocyemata</taxon>
        <taxon>Anomura</taxon>
        <taxon>Galatheoidea</taxon>
        <taxon>Porcellanidae</taxon>
        <taxon>Petrolisthes</taxon>
    </lineage>
</organism>